<organism evidence="2 3">
    <name type="scientific">Campylobacter sputorum subsp. sputorum</name>
    <dbReference type="NCBI Taxonomy" id="32024"/>
    <lineage>
        <taxon>Bacteria</taxon>
        <taxon>Pseudomonadati</taxon>
        <taxon>Campylobacterota</taxon>
        <taxon>Epsilonproteobacteria</taxon>
        <taxon>Campylobacterales</taxon>
        <taxon>Campylobacteraceae</taxon>
        <taxon>Campylobacter</taxon>
    </lineage>
</organism>
<gene>
    <name evidence="2" type="ORF">NCTC12475_01634</name>
</gene>
<protein>
    <submittedName>
        <fullName evidence="2">Uncharacterized protein</fullName>
    </submittedName>
</protein>
<sequence length="55" mass="6571">MEFLMVLMFLLAGIYIWLKPHKQKLVFCFAYLGIFILIFMMAYVNKFTILPMGNF</sequence>
<reference evidence="2 3" key="1">
    <citation type="submission" date="2018-06" db="EMBL/GenBank/DDBJ databases">
        <authorList>
            <consortium name="Pathogen Informatics"/>
            <person name="Doyle S."/>
        </authorList>
    </citation>
    <scope>NUCLEOTIDE SEQUENCE [LARGE SCALE GENOMIC DNA]</scope>
    <source>
        <strain evidence="2 3">NCTC12475</strain>
    </source>
</reference>
<keyword evidence="1" id="KW-1133">Transmembrane helix</keyword>
<name>A0A381DL48_9BACT</name>
<dbReference type="GeneID" id="93091562"/>
<feature type="transmembrane region" description="Helical" evidence="1">
    <location>
        <begin position="28"/>
        <end position="45"/>
    </location>
</feature>
<dbReference type="AlphaFoldDB" id="A0A381DL48"/>
<accession>A0A381DL48</accession>
<evidence type="ECO:0000313" key="2">
    <source>
        <dbReference type="EMBL" id="SUX11409.1"/>
    </source>
</evidence>
<keyword evidence="3" id="KW-1185">Reference proteome</keyword>
<evidence type="ECO:0000256" key="1">
    <source>
        <dbReference type="SAM" id="Phobius"/>
    </source>
</evidence>
<dbReference type="EMBL" id="UFVD01000001">
    <property type="protein sequence ID" value="SUX11409.1"/>
    <property type="molecule type" value="Genomic_DNA"/>
</dbReference>
<evidence type="ECO:0000313" key="3">
    <source>
        <dbReference type="Proteomes" id="UP000254920"/>
    </source>
</evidence>
<proteinExistence type="predicted"/>
<dbReference type="Proteomes" id="UP000254920">
    <property type="component" value="Unassembled WGS sequence"/>
</dbReference>
<dbReference type="RefSeq" id="WP_161492071.1">
    <property type="nucleotide sequence ID" value="NZ_CP043427.1"/>
</dbReference>
<keyword evidence="1" id="KW-0472">Membrane</keyword>
<keyword evidence="1" id="KW-0812">Transmembrane</keyword>